<dbReference type="Proteomes" id="UP000316798">
    <property type="component" value="Chromosome"/>
</dbReference>
<evidence type="ECO:0008006" key="4">
    <source>
        <dbReference type="Google" id="ProtNLM"/>
    </source>
</evidence>
<dbReference type="EMBL" id="CP035503">
    <property type="protein sequence ID" value="QDL39847.1"/>
    <property type="molecule type" value="Genomic_DNA"/>
</dbReference>
<proteinExistence type="inferred from homology"/>
<organism evidence="2 3">
    <name type="scientific">Rhodoferax sediminis</name>
    <dbReference type="NCBI Taxonomy" id="2509614"/>
    <lineage>
        <taxon>Bacteria</taxon>
        <taxon>Pseudomonadati</taxon>
        <taxon>Pseudomonadota</taxon>
        <taxon>Betaproteobacteria</taxon>
        <taxon>Burkholderiales</taxon>
        <taxon>Comamonadaceae</taxon>
        <taxon>Rhodoferax</taxon>
    </lineage>
</organism>
<evidence type="ECO:0000313" key="2">
    <source>
        <dbReference type="EMBL" id="QDL39847.1"/>
    </source>
</evidence>
<name>A0A515DHJ3_9BURK</name>
<dbReference type="InterPro" id="IPR005064">
    <property type="entry name" value="BUG"/>
</dbReference>
<dbReference type="PANTHER" id="PTHR42928:SF5">
    <property type="entry name" value="BLR1237 PROTEIN"/>
    <property type="match status" value="1"/>
</dbReference>
<protein>
    <recommendedName>
        <fullName evidence="4">ABC transporter substrate-binding protein</fullName>
    </recommendedName>
</protein>
<dbReference type="PANTHER" id="PTHR42928">
    <property type="entry name" value="TRICARBOXYLATE-BINDING PROTEIN"/>
    <property type="match status" value="1"/>
</dbReference>
<evidence type="ECO:0000256" key="1">
    <source>
        <dbReference type="ARBA" id="ARBA00006987"/>
    </source>
</evidence>
<gene>
    <name evidence="2" type="ORF">EUB48_16220</name>
</gene>
<dbReference type="KEGG" id="rhf:EUB48_16220"/>
<evidence type="ECO:0000313" key="3">
    <source>
        <dbReference type="Proteomes" id="UP000316798"/>
    </source>
</evidence>
<keyword evidence="3" id="KW-1185">Reference proteome</keyword>
<reference evidence="2 3" key="1">
    <citation type="submission" date="2019-01" db="EMBL/GenBank/DDBJ databases">
        <title>Genomic insights into a novel species Rhodoferax sp.</title>
        <authorList>
            <person name="Jin L."/>
        </authorList>
    </citation>
    <scope>NUCLEOTIDE SEQUENCE [LARGE SCALE GENOMIC DNA]</scope>
    <source>
        <strain evidence="2 3">CHu59-6-5</strain>
    </source>
</reference>
<sequence>MITVNADLPLRSVGELVTYAKANADKLSFASAGLGSAVHLEGEYVMNDNGARMIHVPYKSDAEAMREVAVGTVEVGMTTAQFAIPLIATGKVRRWPSMGSPGWTACRAYRPWRRST</sequence>
<dbReference type="Gene3D" id="3.40.190.10">
    <property type="entry name" value="Periplasmic binding protein-like II"/>
    <property type="match status" value="1"/>
</dbReference>
<dbReference type="Pfam" id="PF03401">
    <property type="entry name" value="TctC"/>
    <property type="match status" value="1"/>
</dbReference>
<dbReference type="AlphaFoldDB" id="A0A515DHJ3"/>
<accession>A0A515DHJ3</accession>
<comment type="similarity">
    <text evidence="1">Belongs to the UPF0065 (bug) family.</text>
</comment>